<feature type="compositionally biased region" description="Polar residues" evidence="2">
    <location>
        <begin position="78"/>
        <end position="94"/>
    </location>
</feature>
<name>A0ABD1J9T3_9TELE</name>
<feature type="compositionally biased region" description="Polar residues" evidence="2">
    <location>
        <begin position="389"/>
        <end position="424"/>
    </location>
</feature>
<feature type="region of interest" description="Disordered" evidence="2">
    <location>
        <begin position="35"/>
        <end position="183"/>
    </location>
</feature>
<feature type="compositionally biased region" description="Polar residues" evidence="2">
    <location>
        <begin position="972"/>
        <end position="990"/>
    </location>
</feature>
<feature type="compositionally biased region" description="Polar residues" evidence="2">
    <location>
        <begin position="121"/>
        <end position="132"/>
    </location>
</feature>
<sequence length="1950" mass="214520">MAGTDSHSFHTHKSRITSGLKQHIVSMVKDLIPLGNQRQGSIDGSQLSAPPRPGAPSWSQGPNPGLLTPPPNRPTHATLLQTSDSRTAPSMTHRSGQRGANMLLRSSHIRLTRSSRVRAVQSHNVPNQSSSSAKKRHTVRLAPNSSSANPKNSASSPSKCKEAAHTSTNDSQESSSSTTDPSEMLDLAQDKETLLKMVPDGKVLQPRLVLKRLRNCDFEKPKAKRPCLNDSQQRDVHIHQYISPAPKETLSPPPSPEPACTSLSSTPLLPEKACVTANSTQPVQRILTPPSENTTSTQPDCVSRNTCTHPTQSEAKQTNTSIPSISTQLVCTQTQPPENTTSTQLESLMTNTCPQPTQLEAELAHISITTNSAQLEWKLSHLCSISTQSETKSVDSIQSGQMKPSTSKSQPTSEPAHTTITMAHTSRDLTCPSSKPLSSPSHSNPRTLLSQGQTSSPLQRAHRLPSTQCLSRVTSSAQPTQAGVRGTFIPTRSPIHSVPRLLPRPAQVSETYIHRPMPRQAPAPILLVPRHPCSPGGVPTHHTPVSYTQSQHTHTPVSHPAPPRNTHVPLNRGLRPVSIFIVRPVNAACRPTNSQTPSSPVSRPIQQHISIPLHTSLNSASRPVHSHTSTGATSRPVLTPTQSVFALIRTPRPTNPSRATDSHAHAKPISTATITSASTNTLSRSTDSHTLASSMSTPTQVLVATNTVPGSTESCTLAKPVHTFTPNPVSGPAQPPRPIYPFFQRTQAQTNTKHQGPLFGPPHAKQPCVSSSGGAGLFTPPEYVQHAFVKNSGEGADVVMLKEKHSPVVPLSSNLALSSTASSSSSSSPAVPVRSSAKNLFPQTDGKDCSGVANESSGPAAIPLRPSSPAPCGGYYHVSGPDRAARSPSPPLDNLDDILTPDSPLASAGMDVDMTSPEASQDSPARSASPTGPSVTEPVDTAVMAAQAVVVTEEAAELKAEAVFPLKDPDTAPSQDRSGQEAASVTQVPPHQTRPVRSPEMVWVDPLEEELGLGDSLGGLDCSLSDTSSSEDERLLSLQELMERSVRPPPTPDKDAFPEPSTPVVIATVEPIKAKAVSYKNTLDQMLIEREQNQRSKVLEEELLQGCQEDLLLSIEEEEGEEDKEGEEGEAKEEEDISQEQHKFVRRYTLTSSTIRDLPPGEELFSLGSFGRLFTQDSLVPPSEGISPQNTAQRILLRASPKQALSLVQAGLLTIAYASSPCPPVVARWLFQMMSVHSNLSMSGRILQALKEIALTAGLRIVEQRDLRFRVWVPSLQDVAQVVLNMGAPFVSMFPLETLQPPFTEADLLGSTAIGPEGQTCGGSEHASFPEHNFDNMTKYLCVCAALCPREYSDQELLLLMTMFCRLSLDTHLLLFCTANLSELMLHLVSNISDWNTQLPLVCRALTDLTEDHHNLRRLVHLLPLSNRGRELRKHLSLSIISKLLNLRCTYRPAGTEFQLSDLVRYVPHMSPSFLKKQHIAKRPDLEQAGCIQDEQAYYLCYSLLDLTNEASNYDFLRPDQKIQIKLLSAQLEKHVKCDIRETEKRLYRSKVKDYLARIYTRWQVLLQRTRPVQGKLYDFWEPLPEDVLGSNQEEQREQRRPQPRACGEEEPEERASEEEEPEERASEEEEPEERACEEEEPEERACEEEEPEERASEEEEPEERASEEEEPEERACEEEEPEERACEEEEPEERASEEEEPEERASEEEEPEERASEEEEPEERESEEEEPEERASDMEEEPEPRAYGEEETEPRANGEEEPEPRANEMEEEPGERANEMEEPGERTNEEEPEVSVEEMSVESLGNKTVIEKETIEEVSNKEVGLSAEVGLGKAEGQQVEGERLHVEEGPDRREGLPEEEAPVKENEELAMEEESAKEVHPDKEVQMEEPVMEVEEQATEDKTKIEEQSPNKGGPQVEGLEMMETGSRPPDQGEPITDEPMTEVEAETR</sequence>
<dbReference type="EMBL" id="JBHFQA010000018">
    <property type="protein sequence ID" value="KAL2083514.1"/>
    <property type="molecule type" value="Genomic_DNA"/>
</dbReference>
<feature type="compositionally biased region" description="Polar residues" evidence="2">
    <location>
        <begin position="36"/>
        <end position="48"/>
    </location>
</feature>
<feature type="compositionally biased region" description="Polar residues" evidence="2">
    <location>
        <begin position="446"/>
        <end position="458"/>
    </location>
</feature>
<gene>
    <name evidence="4" type="ORF">ACEWY4_021287</name>
</gene>
<dbReference type="PANTHER" id="PTHR16046">
    <property type="entry name" value="SMC5-SMC6 COMPLEX LOCALIZATION FACTOR 2"/>
    <property type="match status" value="1"/>
</dbReference>
<feature type="domain" description="Coiled-coil SMC6 And NSE5 INteracting (CANIN)" evidence="3">
    <location>
        <begin position="1074"/>
        <end position="1450"/>
    </location>
</feature>
<feature type="compositionally biased region" description="Acidic residues" evidence="2">
    <location>
        <begin position="1115"/>
        <end position="1138"/>
    </location>
</feature>
<protein>
    <recommendedName>
        <fullName evidence="3">Coiled-coil SMC6 And NSE5 INteracting (CANIN) domain-containing protein</fullName>
    </recommendedName>
</protein>
<comment type="caution">
    <text evidence="4">The sequence shown here is derived from an EMBL/GenBank/DDBJ whole genome shotgun (WGS) entry which is preliminary data.</text>
</comment>
<feature type="compositionally biased region" description="Basic and acidic residues" evidence="2">
    <location>
        <begin position="1875"/>
        <end position="1887"/>
    </location>
</feature>
<evidence type="ECO:0000259" key="3">
    <source>
        <dbReference type="Pfam" id="PF14816"/>
    </source>
</evidence>
<feature type="compositionally biased region" description="Low complexity" evidence="2">
    <location>
        <begin position="669"/>
        <end position="679"/>
    </location>
</feature>
<evidence type="ECO:0000313" key="4">
    <source>
        <dbReference type="EMBL" id="KAL2083514.1"/>
    </source>
</evidence>
<feature type="compositionally biased region" description="Acidic residues" evidence="2">
    <location>
        <begin position="1937"/>
        <end position="1950"/>
    </location>
</feature>
<feature type="compositionally biased region" description="Low complexity" evidence="2">
    <location>
        <begin position="432"/>
        <end position="445"/>
    </location>
</feature>
<proteinExistence type="inferred from homology"/>
<accession>A0ABD1J9T3</accession>
<feature type="compositionally biased region" description="Basic and acidic residues" evidence="2">
    <location>
        <begin position="1734"/>
        <end position="1790"/>
    </location>
</feature>
<dbReference type="Pfam" id="PF14816">
    <property type="entry name" value="CANIN"/>
    <property type="match status" value="1"/>
</dbReference>
<evidence type="ECO:0000313" key="5">
    <source>
        <dbReference type="Proteomes" id="UP001591681"/>
    </source>
</evidence>
<feature type="compositionally biased region" description="Acidic residues" evidence="2">
    <location>
        <begin position="1609"/>
        <end position="1733"/>
    </location>
</feature>
<feature type="compositionally biased region" description="Polar residues" evidence="2">
    <location>
        <begin position="917"/>
        <end position="934"/>
    </location>
</feature>
<feature type="region of interest" description="Disordered" evidence="2">
    <location>
        <begin position="1830"/>
        <end position="1950"/>
    </location>
</feature>
<feature type="compositionally biased region" description="Low complexity" evidence="2">
    <location>
        <begin position="166"/>
        <end position="182"/>
    </location>
</feature>
<dbReference type="Proteomes" id="UP001591681">
    <property type="component" value="Unassembled WGS sequence"/>
</dbReference>
<feature type="region of interest" description="Disordered" evidence="2">
    <location>
        <begin position="1115"/>
        <end position="1140"/>
    </location>
</feature>
<feature type="compositionally biased region" description="Low complexity" evidence="2">
    <location>
        <begin position="142"/>
        <end position="158"/>
    </location>
</feature>
<feature type="compositionally biased region" description="Basic and acidic residues" evidence="2">
    <location>
        <begin position="1900"/>
        <end position="1910"/>
    </location>
</feature>
<feature type="compositionally biased region" description="Basic and acidic residues" evidence="2">
    <location>
        <begin position="1841"/>
        <end position="1868"/>
    </location>
</feature>
<feature type="compositionally biased region" description="Polar residues" evidence="2">
    <location>
        <begin position="465"/>
        <end position="481"/>
    </location>
</feature>
<feature type="compositionally biased region" description="Basic residues" evidence="2">
    <location>
        <begin position="107"/>
        <end position="116"/>
    </location>
</feature>
<comment type="similarity">
    <text evidence="1">Belongs to the FAM178 family.</text>
</comment>
<dbReference type="InterPro" id="IPR026161">
    <property type="entry name" value="FAM178"/>
</dbReference>
<feature type="region of interest" description="Disordered" evidence="2">
    <location>
        <begin position="389"/>
        <end position="499"/>
    </location>
</feature>
<feature type="compositionally biased region" description="Polar residues" evidence="2">
    <location>
        <begin position="546"/>
        <end position="556"/>
    </location>
</feature>
<reference evidence="4 5" key="1">
    <citation type="submission" date="2024-09" db="EMBL/GenBank/DDBJ databases">
        <title>A chromosome-level genome assembly of Gray's grenadier anchovy, Coilia grayii.</title>
        <authorList>
            <person name="Fu Z."/>
        </authorList>
    </citation>
    <scope>NUCLEOTIDE SEQUENCE [LARGE SCALE GENOMIC DNA]</scope>
    <source>
        <strain evidence="4">G4</strain>
        <tissue evidence="4">Muscle</tissue>
    </source>
</reference>
<feature type="compositionally biased region" description="Low complexity" evidence="2">
    <location>
        <begin position="818"/>
        <end position="836"/>
    </location>
</feature>
<feature type="region of interest" description="Disordered" evidence="2">
    <location>
        <begin position="1589"/>
        <end position="1809"/>
    </location>
</feature>
<organism evidence="4 5">
    <name type="scientific">Coilia grayii</name>
    <name type="common">Gray's grenadier anchovy</name>
    <dbReference type="NCBI Taxonomy" id="363190"/>
    <lineage>
        <taxon>Eukaryota</taxon>
        <taxon>Metazoa</taxon>
        <taxon>Chordata</taxon>
        <taxon>Craniata</taxon>
        <taxon>Vertebrata</taxon>
        <taxon>Euteleostomi</taxon>
        <taxon>Actinopterygii</taxon>
        <taxon>Neopterygii</taxon>
        <taxon>Teleostei</taxon>
        <taxon>Clupei</taxon>
        <taxon>Clupeiformes</taxon>
        <taxon>Clupeoidei</taxon>
        <taxon>Engraulidae</taxon>
        <taxon>Coilinae</taxon>
        <taxon>Coilia</taxon>
    </lineage>
</organism>
<feature type="region of interest" description="Disordered" evidence="2">
    <location>
        <begin position="652"/>
        <end position="694"/>
    </location>
</feature>
<dbReference type="InterPro" id="IPR044276">
    <property type="entry name" value="CANIN_dom"/>
</dbReference>
<evidence type="ECO:0000256" key="1">
    <source>
        <dbReference type="ARBA" id="ARBA00010311"/>
    </source>
</evidence>
<feature type="region of interest" description="Disordered" evidence="2">
    <location>
        <begin position="546"/>
        <end position="571"/>
    </location>
</feature>
<keyword evidence="5" id="KW-1185">Reference proteome</keyword>
<evidence type="ECO:0000256" key="2">
    <source>
        <dbReference type="SAM" id="MobiDB-lite"/>
    </source>
</evidence>
<dbReference type="PANTHER" id="PTHR16046:SF9">
    <property type="entry name" value="SMC5-SMC6 COMPLEX LOCALIZATION FACTOR PROTEIN 2"/>
    <property type="match status" value="1"/>
</dbReference>
<feature type="region of interest" description="Disordered" evidence="2">
    <location>
        <begin position="962"/>
        <end position="997"/>
    </location>
</feature>
<feature type="compositionally biased region" description="Acidic residues" evidence="2">
    <location>
        <begin position="1791"/>
        <end position="1801"/>
    </location>
</feature>
<feature type="compositionally biased region" description="Polar residues" evidence="2">
    <location>
        <begin position="680"/>
        <end position="694"/>
    </location>
</feature>
<feature type="region of interest" description="Disordered" evidence="2">
    <location>
        <begin position="818"/>
        <end position="937"/>
    </location>
</feature>